<evidence type="ECO:0000313" key="3">
    <source>
        <dbReference type="Proteomes" id="UP000297299"/>
    </source>
</evidence>
<keyword evidence="3" id="KW-1185">Reference proteome</keyword>
<protein>
    <recommendedName>
        <fullName evidence="4">MACPF domain-containing protein</fullName>
    </recommendedName>
</protein>
<dbReference type="EMBL" id="PHWZ01000772">
    <property type="protein sequence ID" value="TEY31805.1"/>
    <property type="molecule type" value="Genomic_DNA"/>
</dbReference>
<accession>A0A4Y8CIQ5</accession>
<dbReference type="STRING" id="38488.A0A4Y8CIQ5"/>
<dbReference type="AlphaFoldDB" id="A0A4Y8CIQ5"/>
<name>A0A4Y8CIQ5_9HELO</name>
<reference evidence="2 3" key="1">
    <citation type="submission" date="2017-11" db="EMBL/GenBank/DDBJ databases">
        <title>Comparative genomics of Botrytis spp.</title>
        <authorList>
            <person name="Valero-Jimenez C.A."/>
            <person name="Tapia P."/>
            <person name="Veloso J."/>
            <person name="Silva-Moreno E."/>
            <person name="Staats M."/>
            <person name="Valdes J.H."/>
            <person name="Van Kan J.A.L."/>
        </authorList>
    </citation>
    <scope>NUCLEOTIDE SEQUENCE [LARGE SCALE GENOMIC DNA]</scope>
    <source>
        <strain evidence="2 3">MUCL2830</strain>
    </source>
</reference>
<feature type="region of interest" description="Disordered" evidence="1">
    <location>
        <begin position="103"/>
        <end position="125"/>
    </location>
</feature>
<evidence type="ECO:0000313" key="2">
    <source>
        <dbReference type="EMBL" id="TEY31805.1"/>
    </source>
</evidence>
<gene>
    <name evidence="2" type="ORF">BOTCAL_0776g00040</name>
</gene>
<organism evidence="2 3">
    <name type="scientific">Botryotinia calthae</name>
    <dbReference type="NCBI Taxonomy" id="38488"/>
    <lineage>
        <taxon>Eukaryota</taxon>
        <taxon>Fungi</taxon>
        <taxon>Dikarya</taxon>
        <taxon>Ascomycota</taxon>
        <taxon>Pezizomycotina</taxon>
        <taxon>Leotiomycetes</taxon>
        <taxon>Helotiales</taxon>
        <taxon>Sclerotiniaceae</taxon>
        <taxon>Botryotinia</taxon>
    </lineage>
</organism>
<sequence length="640" mass="70442">MAVPVFHIAVDGAAGITFQSFPSSAIENGDPTKILLATIRNACRISTQMEFGVHVRNRYIPLTNAEDFTSSNKLFFTIDGKSRIADSTTLAYYMSLTPEGRKILEPPSAAKQPKDKEGADKKENEDIAKGGVSILTLKVSDGKVASSPRDLPDANETLSKLLDNISESKISQGDLLTFTDRELASLKANYAVAAGSGGAPEPADMTEEQWDKVFTNNRALHGYFYDFEKNILVKAPFKLRGASPVGKPPVEGEFKDSNKDLPPFPPFYIADDAQVGVTEVRNQFLDTLTKQGFNSLAIGGSIGGGPTSIPVNVSASFEKEHAYMNQTRTAVDVNSLVVTYNFPRVVVELDQDSLELTDECRRDALRVCDRDSKERFFRDYGMLFVTPKLAGPRESCIKHGSIFASQFSFGGFLHSTRNVSSTERSNLDQVKDRTRIAAGISIQSPKASGSMNFAKVDENSQDTGSASLLQDVRLTWDARGGDTLLCSNPPAWANTVKNYKLWRLMDQQRLVKMEGLIQDIDIIAYRQLENPDGDKPPIIDNVRDAVIHDADVNGRARVNLVDVFMSSKSNALATRIQKLYEDGHYETETNIAPFNNLFEKNFPKESDSLIKAGSKWGQLTNDQKVAFGIYLASLGQVQVV</sequence>
<comment type="caution">
    <text evidence="2">The sequence shown here is derived from an EMBL/GenBank/DDBJ whole genome shotgun (WGS) entry which is preliminary data.</text>
</comment>
<proteinExistence type="predicted"/>
<dbReference type="Proteomes" id="UP000297299">
    <property type="component" value="Unassembled WGS sequence"/>
</dbReference>
<evidence type="ECO:0008006" key="4">
    <source>
        <dbReference type="Google" id="ProtNLM"/>
    </source>
</evidence>
<dbReference type="OrthoDB" id="2562973at2759"/>
<feature type="compositionally biased region" description="Basic and acidic residues" evidence="1">
    <location>
        <begin position="112"/>
        <end position="125"/>
    </location>
</feature>
<evidence type="ECO:0000256" key="1">
    <source>
        <dbReference type="SAM" id="MobiDB-lite"/>
    </source>
</evidence>